<evidence type="ECO:0000259" key="2">
    <source>
        <dbReference type="PROSITE" id="PS51294"/>
    </source>
</evidence>
<dbReference type="Pfam" id="PF13921">
    <property type="entry name" value="Myb_DNA-bind_6"/>
    <property type="match status" value="1"/>
</dbReference>
<evidence type="ECO:0000259" key="1">
    <source>
        <dbReference type="PROSITE" id="PS50090"/>
    </source>
</evidence>
<dbReference type="EMBL" id="CAXDID020000242">
    <property type="protein sequence ID" value="CAL6062873.1"/>
    <property type="molecule type" value="Genomic_DNA"/>
</dbReference>
<evidence type="ECO:0000313" key="4">
    <source>
        <dbReference type="EMBL" id="CAL6062873.1"/>
    </source>
</evidence>
<proteinExistence type="predicted"/>
<gene>
    <name evidence="3" type="ORF">HINF_LOCUS3771</name>
    <name evidence="4" type="ORF">HINF_LOCUS50438</name>
</gene>
<evidence type="ECO:0000313" key="5">
    <source>
        <dbReference type="Proteomes" id="UP001642409"/>
    </source>
</evidence>
<dbReference type="EMBL" id="CATOUU010000094">
    <property type="protein sequence ID" value="CAI9916126.1"/>
    <property type="molecule type" value="Genomic_DNA"/>
</dbReference>
<feature type="domain" description="Myb-like" evidence="1">
    <location>
        <begin position="63"/>
        <end position="113"/>
    </location>
</feature>
<dbReference type="AlphaFoldDB" id="A0AA86NBG9"/>
<dbReference type="InterPro" id="IPR001005">
    <property type="entry name" value="SANT/Myb"/>
</dbReference>
<dbReference type="PANTHER" id="PTHR45614">
    <property type="entry name" value="MYB PROTEIN-RELATED"/>
    <property type="match status" value="1"/>
</dbReference>
<dbReference type="CDD" id="cd00167">
    <property type="entry name" value="SANT"/>
    <property type="match status" value="2"/>
</dbReference>
<name>A0AA86NBG9_9EUKA</name>
<dbReference type="GO" id="GO:0005634">
    <property type="term" value="C:nucleus"/>
    <property type="evidence" value="ECO:0007669"/>
    <property type="project" value="TreeGrafter"/>
</dbReference>
<dbReference type="InterPro" id="IPR050560">
    <property type="entry name" value="MYB_TF"/>
</dbReference>
<dbReference type="GO" id="GO:0000981">
    <property type="term" value="F:DNA-binding transcription factor activity, RNA polymerase II-specific"/>
    <property type="evidence" value="ECO:0007669"/>
    <property type="project" value="TreeGrafter"/>
</dbReference>
<dbReference type="InterPro" id="IPR009057">
    <property type="entry name" value="Homeodomain-like_sf"/>
</dbReference>
<comment type="caution">
    <text evidence="3">The sequence shown here is derived from an EMBL/GenBank/DDBJ whole genome shotgun (WGS) entry which is preliminary data.</text>
</comment>
<dbReference type="PROSITE" id="PS51294">
    <property type="entry name" value="HTH_MYB"/>
    <property type="match status" value="1"/>
</dbReference>
<sequence length="189" mass="22724">MNRSVNSLDKDNSKQQDQSHPCAFDEILDCKYGSYQVDYEQYYQQLNTLEYQFSNSQKGYQCWNKKEDELLYSMIYQNEKYIWTQIAESLQKVQPRQPPRTALMCSQRWNRVVNPQFDKGKWSLEEDQRLLCIIMQTRIAKWSLIALQMPGRSDVQVRHRIRCSCYMIYFKTKLLYNQVWICGLVGRLL</sequence>
<dbReference type="PROSITE" id="PS50090">
    <property type="entry name" value="MYB_LIKE"/>
    <property type="match status" value="2"/>
</dbReference>
<evidence type="ECO:0000313" key="3">
    <source>
        <dbReference type="EMBL" id="CAI9916126.1"/>
    </source>
</evidence>
<dbReference type="Proteomes" id="UP001642409">
    <property type="component" value="Unassembled WGS sequence"/>
</dbReference>
<keyword evidence="5" id="KW-1185">Reference proteome</keyword>
<accession>A0AA86NBG9</accession>
<dbReference type="Gene3D" id="1.10.10.60">
    <property type="entry name" value="Homeodomain-like"/>
    <property type="match status" value="2"/>
</dbReference>
<dbReference type="GO" id="GO:0000978">
    <property type="term" value="F:RNA polymerase II cis-regulatory region sequence-specific DNA binding"/>
    <property type="evidence" value="ECO:0007669"/>
    <property type="project" value="TreeGrafter"/>
</dbReference>
<reference evidence="4 5" key="2">
    <citation type="submission" date="2024-07" db="EMBL/GenBank/DDBJ databases">
        <authorList>
            <person name="Akdeniz Z."/>
        </authorList>
    </citation>
    <scope>NUCLEOTIDE SEQUENCE [LARGE SCALE GENOMIC DNA]</scope>
</reference>
<dbReference type="SUPFAM" id="SSF46689">
    <property type="entry name" value="Homeodomain-like"/>
    <property type="match status" value="2"/>
</dbReference>
<protein>
    <submittedName>
        <fullName evidence="3">Myb-like DNA-binding domain-containing protein</fullName>
    </submittedName>
    <submittedName>
        <fullName evidence="4">Myb-like_DNA-binding domain-containing protein</fullName>
    </submittedName>
</protein>
<feature type="domain" description="Myb-like" evidence="1">
    <location>
        <begin position="114"/>
        <end position="160"/>
    </location>
</feature>
<keyword evidence="3" id="KW-0238">DNA-binding</keyword>
<feature type="domain" description="HTH myb-type" evidence="2">
    <location>
        <begin position="114"/>
        <end position="174"/>
    </location>
</feature>
<reference evidence="3" key="1">
    <citation type="submission" date="2023-06" db="EMBL/GenBank/DDBJ databases">
        <authorList>
            <person name="Kurt Z."/>
        </authorList>
    </citation>
    <scope>NUCLEOTIDE SEQUENCE</scope>
</reference>
<dbReference type="SMART" id="SM00717">
    <property type="entry name" value="SANT"/>
    <property type="match status" value="2"/>
</dbReference>
<dbReference type="InterPro" id="IPR017930">
    <property type="entry name" value="Myb_dom"/>
</dbReference>
<organism evidence="3">
    <name type="scientific">Hexamita inflata</name>
    <dbReference type="NCBI Taxonomy" id="28002"/>
    <lineage>
        <taxon>Eukaryota</taxon>
        <taxon>Metamonada</taxon>
        <taxon>Diplomonadida</taxon>
        <taxon>Hexamitidae</taxon>
        <taxon>Hexamitinae</taxon>
        <taxon>Hexamita</taxon>
    </lineage>
</organism>